<comment type="caution">
    <text evidence="1">The sequence shown here is derived from an EMBL/GenBank/DDBJ whole genome shotgun (WGS) entry which is preliminary data.</text>
</comment>
<sequence length="55" mass="6286">MDFTTIQALELLKEDDISMKVNKKTETESTRDLNLVQKCSNESKTEAVYMETSPT</sequence>
<accession>A0ACA9LDG4</accession>
<feature type="non-terminal residue" evidence="1">
    <location>
        <position position="55"/>
    </location>
</feature>
<reference evidence="1" key="1">
    <citation type="submission" date="2021-06" db="EMBL/GenBank/DDBJ databases">
        <authorList>
            <person name="Kallberg Y."/>
            <person name="Tangrot J."/>
            <person name="Rosling A."/>
        </authorList>
    </citation>
    <scope>NUCLEOTIDE SEQUENCE</scope>
    <source>
        <strain evidence="1">IL203A</strain>
    </source>
</reference>
<name>A0ACA9LDG4_9GLOM</name>
<evidence type="ECO:0000313" key="1">
    <source>
        <dbReference type="EMBL" id="CAG8523668.1"/>
    </source>
</evidence>
<keyword evidence="2" id="KW-1185">Reference proteome</keyword>
<dbReference type="Proteomes" id="UP000789702">
    <property type="component" value="Unassembled WGS sequence"/>
</dbReference>
<protein>
    <submittedName>
        <fullName evidence="1">12795_t:CDS:1</fullName>
    </submittedName>
</protein>
<dbReference type="EMBL" id="CAJVPU010003816">
    <property type="protein sequence ID" value="CAG8523668.1"/>
    <property type="molecule type" value="Genomic_DNA"/>
</dbReference>
<organism evidence="1 2">
    <name type="scientific">Dentiscutata heterogama</name>
    <dbReference type="NCBI Taxonomy" id="1316150"/>
    <lineage>
        <taxon>Eukaryota</taxon>
        <taxon>Fungi</taxon>
        <taxon>Fungi incertae sedis</taxon>
        <taxon>Mucoromycota</taxon>
        <taxon>Glomeromycotina</taxon>
        <taxon>Glomeromycetes</taxon>
        <taxon>Diversisporales</taxon>
        <taxon>Gigasporaceae</taxon>
        <taxon>Dentiscutata</taxon>
    </lineage>
</organism>
<proteinExistence type="predicted"/>
<gene>
    <name evidence="1" type="ORF">DHETER_LOCUS4041</name>
</gene>
<evidence type="ECO:0000313" key="2">
    <source>
        <dbReference type="Proteomes" id="UP000789702"/>
    </source>
</evidence>